<sequence>MLSYFSRKILSGQTFHHKGNVQNSNTILTRYYNGKSARYSFRKNKIIAPKWAVGLATLGLSATLLLKYLPVSEAKSKADDFNVIADVVEEVLPAVVFIEGNRSIFGRSGGSGFIIHEDGVILTNAHVIDNQQIIQIKLQDGTTYSGKVQYISHELDLATVKINARHKLPTLELAESRKVRAGEWVIAMGSPFLLNNSVTVGIISAVNRSGKDLGLGFSDMDYLQTDAAINPGNSGGPLVNLDGKVVGVSRMKLAMASIGFAIPADYVKEFLTKAENAEKQVKSKGTFSMFDSKKRIYLGVSMITLTPAIAWELNRKGLTWMRPDLQGVLVAEVHHPSTAYRAGIRPHDVIVSINGERMRSSQNVHQACMNSESLLITLIRNGKELHVRVTPDHTD</sequence>
<dbReference type="PANTHER" id="PTHR22939">
    <property type="entry name" value="SERINE PROTEASE FAMILY S1C HTRA-RELATED"/>
    <property type="match status" value="1"/>
</dbReference>
<reference evidence="6" key="1">
    <citation type="submission" date="2025-08" db="UniProtKB">
        <authorList>
            <consortium name="RefSeq"/>
        </authorList>
    </citation>
    <scope>IDENTIFICATION</scope>
    <source>
        <tissue evidence="6">Gonads</tissue>
    </source>
</reference>
<dbReference type="GO" id="GO:0012501">
    <property type="term" value="P:programmed cell death"/>
    <property type="evidence" value="ECO:0007669"/>
    <property type="project" value="TreeGrafter"/>
</dbReference>
<dbReference type="InterPro" id="IPR036034">
    <property type="entry name" value="PDZ_sf"/>
</dbReference>
<dbReference type="Gene3D" id="2.30.42.10">
    <property type="match status" value="1"/>
</dbReference>
<comment type="similarity">
    <text evidence="1">Belongs to the peptidase S1C family.</text>
</comment>
<gene>
    <name evidence="6" type="primary">LOC106151169</name>
</gene>
<evidence type="ECO:0000256" key="3">
    <source>
        <dbReference type="ARBA" id="ARBA00022801"/>
    </source>
</evidence>
<evidence type="ECO:0000256" key="2">
    <source>
        <dbReference type="ARBA" id="ARBA00022670"/>
    </source>
</evidence>
<accession>A0A1S3H151</accession>
<keyword evidence="3" id="KW-0378">Hydrolase</keyword>
<evidence type="ECO:0000259" key="4">
    <source>
        <dbReference type="SMART" id="SM00228"/>
    </source>
</evidence>
<keyword evidence="2 6" id="KW-0645">Protease</keyword>
<keyword evidence="5" id="KW-1185">Reference proteome</keyword>
<dbReference type="SUPFAM" id="SSF50156">
    <property type="entry name" value="PDZ domain-like"/>
    <property type="match status" value="1"/>
</dbReference>
<dbReference type="SMART" id="SM00228">
    <property type="entry name" value="PDZ"/>
    <property type="match status" value="1"/>
</dbReference>
<dbReference type="GO" id="GO:0004252">
    <property type="term" value="F:serine-type endopeptidase activity"/>
    <property type="evidence" value="ECO:0007669"/>
    <property type="project" value="InterPro"/>
</dbReference>
<protein>
    <submittedName>
        <fullName evidence="6">Serine protease HTRA1B</fullName>
    </submittedName>
</protein>
<dbReference type="InterPro" id="IPR009003">
    <property type="entry name" value="Peptidase_S1_PA"/>
</dbReference>
<dbReference type="InterPro" id="IPR001478">
    <property type="entry name" value="PDZ"/>
</dbReference>
<dbReference type="Gene3D" id="2.40.10.120">
    <property type="match status" value="1"/>
</dbReference>
<dbReference type="InParanoid" id="A0A1S3H151"/>
<dbReference type="Pfam" id="PF13180">
    <property type="entry name" value="PDZ_2"/>
    <property type="match status" value="1"/>
</dbReference>
<evidence type="ECO:0000313" key="6">
    <source>
        <dbReference type="RefSeq" id="XP_013379733.2"/>
    </source>
</evidence>
<dbReference type="PRINTS" id="PR00834">
    <property type="entry name" value="PROTEASES2C"/>
</dbReference>
<dbReference type="RefSeq" id="XP_013379733.2">
    <property type="nucleotide sequence ID" value="XM_013524279.2"/>
</dbReference>
<dbReference type="KEGG" id="lak:106151169"/>
<proteinExistence type="inferred from homology"/>
<evidence type="ECO:0000256" key="1">
    <source>
        <dbReference type="ARBA" id="ARBA00010541"/>
    </source>
</evidence>
<dbReference type="SUPFAM" id="SSF50494">
    <property type="entry name" value="Trypsin-like serine proteases"/>
    <property type="match status" value="1"/>
</dbReference>
<dbReference type="Pfam" id="PF13365">
    <property type="entry name" value="Trypsin_2"/>
    <property type="match status" value="1"/>
</dbReference>
<feature type="domain" description="PDZ" evidence="4">
    <location>
        <begin position="296"/>
        <end position="382"/>
    </location>
</feature>
<dbReference type="GeneID" id="106151169"/>
<dbReference type="AlphaFoldDB" id="A0A1S3H151"/>
<name>A0A1S3H151_LINAN</name>
<dbReference type="STRING" id="7574.A0A1S3H151"/>
<dbReference type="Proteomes" id="UP000085678">
    <property type="component" value="Unplaced"/>
</dbReference>
<dbReference type="InterPro" id="IPR001940">
    <property type="entry name" value="Peptidase_S1C"/>
</dbReference>
<evidence type="ECO:0000313" key="5">
    <source>
        <dbReference type="Proteomes" id="UP000085678"/>
    </source>
</evidence>
<dbReference type="PANTHER" id="PTHR22939:SF129">
    <property type="entry name" value="SERINE PROTEASE HTRA2, MITOCHONDRIAL"/>
    <property type="match status" value="1"/>
</dbReference>
<dbReference type="FunCoup" id="A0A1S3H151">
    <property type="interactions" value="1369"/>
</dbReference>
<dbReference type="GO" id="GO:0043065">
    <property type="term" value="P:positive regulation of apoptotic process"/>
    <property type="evidence" value="ECO:0007669"/>
    <property type="project" value="TreeGrafter"/>
</dbReference>
<dbReference type="OrthoDB" id="4217619at2759"/>
<dbReference type="GO" id="GO:0006508">
    <property type="term" value="P:proteolysis"/>
    <property type="evidence" value="ECO:0007669"/>
    <property type="project" value="UniProtKB-KW"/>
</dbReference>
<organism evidence="5 6">
    <name type="scientific">Lingula anatina</name>
    <name type="common">Brachiopod</name>
    <name type="synonym">Lingula unguis</name>
    <dbReference type="NCBI Taxonomy" id="7574"/>
    <lineage>
        <taxon>Eukaryota</taxon>
        <taxon>Metazoa</taxon>
        <taxon>Spiralia</taxon>
        <taxon>Lophotrochozoa</taxon>
        <taxon>Brachiopoda</taxon>
        <taxon>Linguliformea</taxon>
        <taxon>Lingulata</taxon>
        <taxon>Lingulida</taxon>
        <taxon>Linguloidea</taxon>
        <taxon>Lingulidae</taxon>
        <taxon>Lingula</taxon>
    </lineage>
</organism>